<dbReference type="Pfam" id="PF04607">
    <property type="entry name" value="RelA_SpoT"/>
    <property type="match status" value="1"/>
</dbReference>
<evidence type="ECO:0000313" key="2">
    <source>
        <dbReference type="EMBL" id="TET47792.1"/>
    </source>
</evidence>
<dbReference type="InterPro" id="IPR043519">
    <property type="entry name" value="NT_sf"/>
</dbReference>
<dbReference type="Gene3D" id="3.30.460.10">
    <property type="entry name" value="Beta Polymerase, domain 2"/>
    <property type="match status" value="1"/>
</dbReference>
<protein>
    <recommendedName>
        <fullName evidence="1">RelA/SpoT domain-containing protein</fullName>
    </recommendedName>
</protein>
<accession>A0A523UZ35</accession>
<dbReference type="PANTHER" id="PTHR47837">
    <property type="entry name" value="GTP PYROPHOSPHOKINASE YJBM"/>
    <property type="match status" value="1"/>
</dbReference>
<dbReference type="GO" id="GO:0015969">
    <property type="term" value="P:guanosine tetraphosphate metabolic process"/>
    <property type="evidence" value="ECO:0007669"/>
    <property type="project" value="InterPro"/>
</dbReference>
<comment type="caution">
    <text evidence="2">The sequence shown here is derived from an EMBL/GenBank/DDBJ whole genome shotgun (WGS) entry which is preliminary data.</text>
</comment>
<proteinExistence type="predicted"/>
<reference evidence="2 3" key="1">
    <citation type="submission" date="2019-03" db="EMBL/GenBank/DDBJ databases">
        <title>Metabolic potential of uncultured bacteria and archaea associated with petroleum seepage in deep-sea sediments.</title>
        <authorList>
            <person name="Dong X."/>
            <person name="Hubert C."/>
        </authorList>
    </citation>
    <scope>NUCLEOTIDE SEQUENCE [LARGE SCALE GENOMIC DNA]</scope>
    <source>
        <strain evidence="2">E44_bin18</strain>
    </source>
</reference>
<gene>
    <name evidence="2" type="ORF">E3J62_00355</name>
</gene>
<dbReference type="PANTHER" id="PTHR47837:SF1">
    <property type="entry name" value="GTP PYROPHOSPHOKINASE YJBM"/>
    <property type="match status" value="1"/>
</dbReference>
<dbReference type="InterPro" id="IPR052366">
    <property type="entry name" value="GTP_Pyrophosphokinase"/>
</dbReference>
<feature type="domain" description="RelA/SpoT" evidence="1">
    <location>
        <begin position="47"/>
        <end position="170"/>
    </location>
</feature>
<dbReference type="SUPFAM" id="SSF81301">
    <property type="entry name" value="Nucleotidyltransferase"/>
    <property type="match status" value="1"/>
</dbReference>
<dbReference type="EMBL" id="SOJN01000008">
    <property type="protein sequence ID" value="TET47792.1"/>
    <property type="molecule type" value="Genomic_DNA"/>
</dbReference>
<sequence length="351" mass="41081">MARLTNQDRIEIESLIEKKQRTLDKVRDILGVICRDNRDILQRDPEARLKKVVDIERKIRHKKKFSIGSVEREVRDIAGARITCCTLDEIHEAEDLIKKHPDIEECKVTRKYEDGPDEHGYRGHHLEVAVRVSYKNEVIRDTCEIQIRTLAADLWAVLSRRDFYRSPSKPPALIREDMLTLGKQLEVVDELALSLKRRIREEVKREARERPKKKLAEKDMLTPDNVVNLVRKMYRKRISIDAAYQLVQYVLSSEVTSLKQYKDLISSSEYKSMIIDIYRKYNLSPPLEDLLYAPIFAKLAGTRATKKVLREQAQALHTQTVSRVEKGVEISKEDLEKEIKVSRPKKRKKKR</sequence>
<name>A0A523UZ35_UNCT6</name>
<dbReference type="AlphaFoldDB" id="A0A523UZ35"/>
<evidence type="ECO:0000313" key="3">
    <source>
        <dbReference type="Proteomes" id="UP000315525"/>
    </source>
</evidence>
<dbReference type="InterPro" id="IPR007685">
    <property type="entry name" value="RelA_SpoT"/>
</dbReference>
<dbReference type="SMART" id="SM00954">
    <property type="entry name" value="RelA_SpoT"/>
    <property type="match status" value="1"/>
</dbReference>
<dbReference type="CDD" id="cd05399">
    <property type="entry name" value="NT_Rel-Spo_like"/>
    <property type="match status" value="1"/>
</dbReference>
<organism evidence="2 3">
    <name type="scientific">candidate division TA06 bacterium</name>
    <dbReference type="NCBI Taxonomy" id="2250710"/>
    <lineage>
        <taxon>Bacteria</taxon>
        <taxon>Bacteria division TA06</taxon>
    </lineage>
</organism>
<evidence type="ECO:0000259" key="1">
    <source>
        <dbReference type="SMART" id="SM00954"/>
    </source>
</evidence>
<dbReference type="Proteomes" id="UP000315525">
    <property type="component" value="Unassembled WGS sequence"/>
</dbReference>